<dbReference type="GO" id="GO:0009725">
    <property type="term" value="P:response to hormone"/>
    <property type="evidence" value="ECO:0007669"/>
    <property type="project" value="InterPro"/>
</dbReference>
<reference evidence="2" key="2">
    <citation type="submission" date="2020-06" db="EMBL/GenBank/DDBJ databases">
        <title>Helianthus annuus Genome sequencing and assembly Release 2.</title>
        <authorList>
            <person name="Gouzy J."/>
            <person name="Langlade N."/>
            <person name="Munos S."/>
        </authorList>
    </citation>
    <scope>NUCLEOTIDE SEQUENCE</scope>
    <source>
        <tissue evidence="2">Leaves</tissue>
    </source>
</reference>
<evidence type="ECO:0000313" key="3">
    <source>
        <dbReference type="Proteomes" id="UP000215914"/>
    </source>
</evidence>
<dbReference type="Gene3D" id="2.30.30.1040">
    <property type="match status" value="1"/>
</dbReference>
<dbReference type="PANTHER" id="PTHR31384">
    <property type="entry name" value="AUXIN RESPONSE FACTOR 4-RELATED"/>
    <property type="match status" value="1"/>
</dbReference>
<dbReference type="InterPro" id="IPR044835">
    <property type="entry name" value="ARF_plant"/>
</dbReference>
<dbReference type="InterPro" id="IPR010525">
    <property type="entry name" value="ARF_dom"/>
</dbReference>
<reference evidence="2" key="1">
    <citation type="journal article" date="2017" name="Nature">
        <title>The sunflower genome provides insights into oil metabolism, flowering and Asterid evolution.</title>
        <authorList>
            <person name="Badouin H."/>
            <person name="Gouzy J."/>
            <person name="Grassa C.J."/>
            <person name="Murat F."/>
            <person name="Staton S.E."/>
            <person name="Cottret L."/>
            <person name="Lelandais-Briere C."/>
            <person name="Owens G.L."/>
            <person name="Carrere S."/>
            <person name="Mayjonade B."/>
            <person name="Legrand L."/>
            <person name="Gill N."/>
            <person name="Kane N.C."/>
            <person name="Bowers J.E."/>
            <person name="Hubner S."/>
            <person name="Bellec A."/>
            <person name="Berard A."/>
            <person name="Berges H."/>
            <person name="Blanchet N."/>
            <person name="Boniface M.C."/>
            <person name="Brunel D."/>
            <person name="Catrice O."/>
            <person name="Chaidir N."/>
            <person name="Claudel C."/>
            <person name="Donnadieu C."/>
            <person name="Faraut T."/>
            <person name="Fievet G."/>
            <person name="Helmstetter N."/>
            <person name="King M."/>
            <person name="Knapp S.J."/>
            <person name="Lai Z."/>
            <person name="Le Paslier M.C."/>
            <person name="Lippi Y."/>
            <person name="Lorenzon L."/>
            <person name="Mandel J.R."/>
            <person name="Marage G."/>
            <person name="Marchand G."/>
            <person name="Marquand E."/>
            <person name="Bret-Mestries E."/>
            <person name="Morien E."/>
            <person name="Nambeesan S."/>
            <person name="Nguyen T."/>
            <person name="Pegot-Espagnet P."/>
            <person name="Pouilly N."/>
            <person name="Raftis F."/>
            <person name="Sallet E."/>
            <person name="Schiex T."/>
            <person name="Thomas J."/>
            <person name="Vandecasteele C."/>
            <person name="Vares D."/>
            <person name="Vear F."/>
            <person name="Vautrin S."/>
            <person name="Crespi M."/>
            <person name="Mangin B."/>
            <person name="Burke J.M."/>
            <person name="Salse J."/>
            <person name="Munos S."/>
            <person name="Vincourt P."/>
            <person name="Rieseberg L.H."/>
            <person name="Langlade N.B."/>
        </authorList>
    </citation>
    <scope>NUCLEOTIDE SEQUENCE</scope>
    <source>
        <tissue evidence="2">Leaves</tissue>
    </source>
</reference>
<dbReference type="GO" id="GO:0006355">
    <property type="term" value="P:regulation of DNA-templated transcription"/>
    <property type="evidence" value="ECO:0007669"/>
    <property type="project" value="InterPro"/>
</dbReference>
<protein>
    <submittedName>
        <fullName evidence="2">Auxin response factor</fullName>
    </submittedName>
</protein>
<keyword evidence="3" id="KW-1185">Reference proteome</keyword>
<dbReference type="GO" id="GO:0005634">
    <property type="term" value="C:nucleus"/>
    <property type="evidence" value="ECO:0007669"/>
    <property type="project" value="InterPro"/>
</dbReference>
<name>A0A9K3HXW3_HELAN</name>
<evidence type="ECO:0000259" key="1">
    <source>
        <dbReference type="Pfam" id="PF06507"/>
    </source>
</evidence>
<dbReference type="FunFam" id="2.30.30.1040:FF:000002">
    <property type="entry name" value="Auxin response factor"/>
    <property type="match status" value="1"/>
</dbReference>
<organism evidence="2 3">
    <name type="scientific">Helianthus annuus</name>
    <name type="common">Common sunflower</name>
    <dbReference type="NCBI Taxonomy" id="4232"/>
    <lineage>
        <taxon>Eukaryota</taxon>
        <taxon>Viridiplantae</taxon>
        <taxon>Streptophyta</taxon>
        <taxon>Embryophyta</taxon>
        <taxon>Tracheophyta</taxon>
        <taxon>Spermatophyta</taxon>
        <taxon>Magnoliopsida</taxon>
        <taxon>eudicotyledons</taxon>
        <taxon>Gunneridae</taxon>
        <taxon>Pentapetalae</taxon>
        <taxon>asterids</taxon>
        <taxon>campanulids</taxon>
        <taxon>Asterales</taxon>
        <taxon>Asteraceae</taxon>
        <taxon>Asteroideae</taxon>
        <taxon>Heliantheae alliance</taxon>
        <taxon>Heliantheae</taxon>
        <taxon>Helianthus</taxon>
    </lineage>
</organism>
<comment type="caution">
    <text evidence="2">The sequence shown here is derived from an EMBL/GenBank/DDBJ whole genome shotgun (WGS) entry which is preliminary data.</text>
</comment>
<gene>
    <name evidence="2" type="ORF">HanXRQr2_Chr10g0441391</name>
</gene>
<feature type="domain" description="Auxin response factor" evidence="1">
    <location>
        <begin position="1"/>
        <end position="65"/>
    </location>
</feature>
<sequence>MRFKMAFEIEDSSRLSWFMGTVSSVEVADPFQWPNSPWRLLQVSWHEPALLQNIKRASPWLVEVVSSMPLIHLSLLSPQRKKLRFTHI</sequence>
<dbReference type="Proteomes" id="UP000215914">
    <property type="component" value="Unassembled WGS sequence"/>
</dbReference>
<dbReference type="PANTHER" id="PTHR31384:SF160">
    <property type="entry name" value="AUXIN RESPONSE FACTOR 16"/>
    <property type="match status" value="1"/>
</dbReference>
<dbReference type="GO" id="GO:0003677">
    <property type="term" value="F:DNA binding"/>
    <property type="evidence" value="ECO:0007669"/>
    <property type="project" value="InterPro"/>
</dbReference>
<evidence type="ECO:0000313" key="2">
    <source>
        <dbReference type="EMBL" id="KAF5786476.1"/>
    </source>
</evidence>
<accession>A0A9K3HXW3</accession>
<dbReference type="Pfam" id="PF06507">
    <property type="entry name" value="ARF_AD"/>
    <property type="match status" value="1"/>
</dbReference>
<proteinExistence type="predicted"/>
<dbReference type="EMBL" id="MNCJ02000325">
    <property type="protein sequence ID" value="KAF5786476.1"/>
    <property type="molecule type" value="Genomic_DNA"/>
</dbReference>
<dbReference type="Gramene" id="mRNA:HanXRQr2_Chr10g0441391">
    <property type="protein sequence ID" value="mRNA:HanXRQr2_Chr10g0441391"/>
    <property type="gene ID" value="HanXRQr2_Chr10g0441391"/>
</dbReference>
<dbReference type="AlphaFoldDB" id="A0A9K3HXW3"/>